<dbReference type="SUPFAM" id="SSF46626">
    <property type="entry name" value="Cytochrome c"/>
    <property type="match status" value="1"/>
</dbReference>
<evidence type="ECO:0000256" key="5">
    <source>
        <dbReference type="SAM" id="SignalP"/>
    </source>
</evidence>
<keyword evidence="1" id="KW-0833">Ubl conjugation pathway</keyword>
<dbReference type="Pfam" id="PF12894">
    <property type="entry name" value="ANAPC4_WD40"/>
    <property type="match status" value="1"/>
</dbReference>
<dbReference type="InterPro" id="IPR015943">
    <property type="entry name" value="WD40/YVTN_repeat-like_dom_sf"/>
</dbReference>
<reference evidence="8 9" key="1">
    <citation type="submission" date="2019-02" db="EMBL/GenBank/DDBJ databases">
        <title>Deep-cultivation of Planctomycetes and their phenomic and genomic characterization uncovers novel biology.</title>
        <authorList>
            <person name="Wiegand S."/>
            <person name="Jogler M."/>
            <person name="Boedeker C."/>
            <person name="Pinto D."/>
            <person name="Vollmers J."/>
            <person name="Rivas-Marin E."/>
            <person name="Kohn T."/>
            <person name="Peeters S.H."/>
            <person name="Heuer A."/>
            <person name="Rast P."/>
            <person name="Oberbeckmann S."/>
            <person name="Bunk B."/>
            <person name="Jeske O."/>
            <person name="Meyerdierks A."/>
            <person name="Storesund J.E."/>
            <person name="Kallscheuer N."/>
            <person name="Luecker S."/>
            <person name="Lage O.M."/>
            <person name="Pohl T."/>
            <person name="Merkel B.J."/>
            <person name="Hornburger P."/>
            <person name="Mueller R.-W."/>
            <person name="Bruemmer F."/>
            <person name="Labrenz M."/>
            <person name="Spormann A.M."/>
            <person name="Op den Camp H."/>
            <person name="Overmann J."/>
            <person name="Amann R."/>
            <person name="Jetten M.S.M."/>
            <person name="Mascher T."/>
            <person name="Medema M.H."/>
            <person name="Devos D.P."/>
            <person name="Kaster A.-K."/>
            <person name="Ovreas L."/>
            <person name="Rohde M."/>
            <person name="Galperin M.Y."/>
            <person name="Jogler C."/>
        </authorList>
    </citation>
    <scope>NUCLEOTIDE SEQUENCE [LARGE SCALE GENOMIC DNA]</scope>
    <source>
        <strain evidence="8 9">Pla175</strain>
    </source>
</reference>
<evidence type="ECO:0000259" key="6">
    <source>
        <dbReference type="Pfam" id="PF07635"/>
    </source>
</evidence>
<evidence type="ECO:0000256" key="4">
    <source>
        <dbReference type="SAM" id="MobiDB-lite"/>
    </source>
</evidence>
<dbReference type="Proteomes" id="UP000317429">
    <property type="component" value="Chromosome"/>
</dbReference>
<feature type="coiled-coil region" evidence="3">
    <location>
        <begin position="646"/>
        <end position="684"/>
    </location>
</feature>
<dbReference type="OrthoDB" id="226265at2"/>
<feature type="domain" description="Anaphase-promoting complex subunit 4-like WD40" evidence="7">
    <location>
        <begin position="260"/>
        <end position="326"/>
    </location>
</feature>
<dbReference type="CDD" id="cd00200">
    <property type="entry name" value="WD40"/>
    <property type="match status" value="1"/>
</dbReference>
<feature type="chain" id="PRO_5022148421" evidence="5">
    <location>
        <begin position="22"/>
        <end position="702"/>
    </location>
</feature>
<accession>A0A518DJ41</accession>
<feature type="signal peptide" evidence="5">
    <location>
        <begin position="1"/>
        <end position="21"/>
    </location>
</feature>
<dbReference type="SMART" id="SM00320">
    <property type="entry name" value="WD40"/>
    <property type="match status" value="6"/>
</dbReference>
<dbReference type="Pfam" id="PF07635">
    <property type="entry name" value="PSCyt1"/>
    <property type="match status" value="1"/>
</dbReference>
<evidence type="ECO:0000313" key="8">
    <source>
        <dbReference type="EMBL" id="QDU91495.1"/>
    </source>
</evidence>
<dbReference type="SUPFAM" id="SSF50978">
    <property type="entry name" value="WD40 repeat-like"/>
    <property type="match status" value="1"/>
</dbReference>
<evidence type="ECO:0000256" key="2">
    <source>
        <dbReference type="PROSITE-ProRule" id="PRU00221"/>
    </source>
</evidence>
<feature type="domain" description="Cytochrome C Planctomycete-type" evidence="6">
    <location>
        <begin position="42"/>
        <end position="99"/>
    </location>
</feature>
<evidence type="ECO:0000259" key="7">
    <source>
        <dbReference type="Pfam" id="PF12894"/>
    </source>
</evidence>
<dbReference type="KEGG" id="pnd:Pla175_49240"/>
<dbReference type="InterPro" id="IPR024977">
    <property type="entry name" value="Apc4-like_WD40_dom"/>
</dbReference>
<organism evidence="8 9">
    <name type="scientific">Pirellulimonas nuda</name>
    <dbReference type="NCBI Taxonomy" id="2528009"/>
    <lineage>
        <taxon>Bacteria</taxon>
        <taxon>Pseudomonadati</taxon>
        <taxon>Planctomycetota</taxon>
        <taxon>Planctomycetia</taxon>
        <taxon>Pirellulales</taxon>
        <taxon>Lacipirellulaceae</taxon>
        <taxon>Pirellulimonas</taxon>
    </lineage>
</organism>
<evidence type="ECO:0000256" key="3">
    <source>
        <dbReference type="SAM" id="Coils"/>
    </source>
</evidence>
<name>A0A518DJ41_9BACT</name>
<dbReference type="GO" id="GO:0000209">
    <property type="term" value="P:protein polyubiquitination"/>
    <property type="evidence" value="ECO:0007669"/>
    <property type="project" value="TreeGrafter"/>
</dbReference>
<dbReference type="PANTHER" id="PTHR15622">
    <property type="entry name" value="WD40 REPEAT PROTEIN"/>
    <property type="match status" value="1"/>
</dbReference>
<keyword evidence="5" id="KW-0732">Signal</keyword>
<dbReference type="GO" id="GO:0009055">
    <property type="term" value="F:electron transfer activity"/>
    <property type="evidence" value="ECO:0007669"/>
    <property type="project" value="InterPro"/>
</dbReference>
<dbReference type="InterPro" id="IPR001680">
    <property type="entry name" value="WD40_rpt"/>
</dbReference>
<dbReference type="InterPro" id="IPR051983">
    <property type="entry name" value="WSB_SOCS-box_domain"/>
</dbReference>
<dbReference type="Gene3D" id="2.130.10.10">
    <property type="entry name" value="YVTN repeat-like/Quinoprotein amine dehydrogenase"/>
    <property type="match status" value="2"/>
</dbReference>
<dbReference type="InterPro" id="IPR036909">
    <property type="entry name" value="Cyt_c-like_dom_sf"/>
</dbReference>
<dbReference type="PANTHER" id="PTHR15622:SF2">
    <property type="entry name" value="U4_U6 SMALL NUCLEAR RIBONUCLEOPROTEIN PRP4"/>
    <property type="match status" value="1"/>
</dbReference>
<dbReference type="InterPro" id="IPR011429">
    <property type="entry name" value="Cyt_c_Planctomycete-type"/>
</dbReference>
<keyword evidence="2" id="KW-0853">WD repeat</keyword>
<keyword evidence="3" id="KW-0175">Coiled coil</keyword>
<dbReference type="InterPro" id="IPR036322">
    <property type="entry name" value="WD40_repeat_dom_sf"/>
</dbReference>
<dbReference type="PROSITE" id="PS50082">
    <property type="entry name" value="WD_REPEATS_2"/>
    <property type="match status" value="3"/>
</dbReference>
<evidence type="ECO:0000313" key="9">
    <source>
        <dbReference type="Proteomes" id="UP000317429"/>
    </source>
</evidence>
<feature type="coiled-coil region" evidence="3">
    <location>
        <begin position="466"/>
        <end position="607"/>
    </location>
</feature>
<feature type="repeat" description="WD" evidence="2">
    <location>
        <begin position="290"/>
        <end position="321"/>
    </location>
</feature>
<dbReference type="RefSeq" id="WP_145291660.1">
    <property type="nucleotide sequence ID" value="NZ_CP036291.1"/>
</dbReference>
<dbReference type="EMBL" id="CP036291">
    <property type="protein sequence ID" value="QDU91495.1"/>
    <property type="molecule type" value="Genomic_DNA"/>
</dbReference>
<dbReference type="AlphaFoldDB" id="A0A518DJ41"/>
<dbReference type="GO" id="GO:0020037">
    <property type="term" value="F:heme binding"/>
    <property type="evidence" value="ECO:0007669"/>
    <property type="project" value="InterPro"/>
</dbReference>
<feature type="repeat" description="WD" evidence="2">
    <location>
        <begin position="373"/>
        <end position="403"/>
    </location>
</feature>
<dbReference type="Pfam" id="PF00400">
    <property type="entry name" value="WD40"/>
    <property type="match status" value="2"/>
</dbReference>
<protein>
    <submittedName>
        <fullName evidence="8">Chromosome partition protein Smc</fullName>
    </submittedName>
</protein>
<feature type="region of interest" description="Disordered" evidence="4">
    <location>
        <begin position="119"/>
        <end position="146"/>
    </location>
</feature>
<dbReference type="PROSITE" id="PS50294">
    <property type="entry name" value="WD_REPEATS_REGION"/>
    <property type="match status" value="2"/>
</dbReference>
<proteinExistence type="predicted"/>
<gene>
    <name evidence="8" type="primary">smc_4</name>
    <name evidence="8" type="ORF">Pla175_49240</name>
</gene>
<feature type="repeat" description="WD" evidence="2">
    <location>
        <begin position="332"/>
        <end position="364"/>
    </location>
</feature>
<keyword evidence="9" id="KW-1185">Reference proteome</keyword>
<sequence precursor="true">MLKTSITACSASLALCIASQAAELPEKVTFDEHVAPIFREHCFACHSQDGASSDLALDTYAAASAGGAGGEVLVGGDAGSSRLWKLVNHEESPKMPPGDKLPDDQLAVVRAWIDGGLLENNGSKPKKSQGPGLGAVQATTDNRPVGEPAMPRGWFREPAADYQHAPAIGSLAASPWAPLIAAAAPKQVLLFHSETGQLLGVAPFPLGDPQTVRFSRDGSVLVVGGGRSAASGAVALIDVETGVRLGVYGDELDTVLAADLSPDRSLVALGGPKKKVRVYRVADGELAYEIGKHTDWVTALEFSPDGALLATADRGGAVELWHASEGYGRGTLAGHKGPITSLCWRSDSAVLASASEDGEVRMWSREGKPIKNFAAHGGGVLSVALARDGALVTAGRDAKVKTWAADGKPTRELAKLSDIALAACFTHDGARVAVSDWAGVTRLLATSDGVTIHQLDTAPPTLDERVREALERLRESQRLSDEASRRLDEAEAGLARGEAAHAAYSDRLAAAELTVADAKQEAEAAGNDEEFAKRLATALTKAETRLATAENKRRGLPDLAKLQSEVKRAATGAQEQSGALGELEAAARKAEKELATFQLAAQRLAADAQQAELDAQTAAAATAEAAAQAELRSKEAAAAADLAGKLAAAAKAAGDAQARMEALLNEARSAQEKAEAEAAEATRRAELLRLGAEQFQEDRSAP</sequence>
<evidence type="ECO:0000256" key="1">
    <source>
        <dbReference type="ARBA" id="ARBA00022786"/>
    </source>
</evidence>